<dbReference type="OrthoDB" id="9808633at2"/>
<keyword evidence="3" id="KW-1185">Reference proteome</keyword>
<dbReference type="InterPro" id="IPR001173">
    <property type="entry name" value="Glyco_trans_2-like"/>
</dbReference>
<dbReference type="Gene3D" id="3.90.550.10">
    <property type="entry name" value="Spore Coat Polysaccharide Biosynthesis Protein SpsA, Chain A"/>
    <property type="match status" value="1"/>
</dbReference>
<evidence type="ECO:0000313" key="2">
    <source>
        <dbReference type="EMBL" id="PLC53419.1"/>
    </source>
</evidence>
<name>A0A2N4UEI1_9BURK</name>
<dbReference type="PANTHER" id="PTHR10859:SF91">
    <property type="entry name" value="DOLICHYL-PHOSPHATE BETA-GLUCOSYLTRANSFERASE"/>
    <property type="match status" value="1"/>
</dbReference>
<dbReference type="Pfam" id="PF00535">
    <property type="entry name" value="Glycos_transf_2"/>
    <property type="match status" value="1"/>
</dbReference>
<gene>
    <name evidence="2" type="ORF">CR155_14235</name>
</gene>
<evidence type="ECO:0000259" key="1">
    <source>
        <dbReference type="Pfam" id="PF00535"/>
    </source>
</evidence>
<protein>
    <submittedName>
        <fullName evidence="2">Glycosyl transferase</fullName>
    </submittedName>
</protein>
<dbReference type="RefSeq" id="WP_102070690.1">
    <property type="nucleotide sequence ID" value="NZ_PDNV01000008.1"/>
</dbReference>
<dbReference type="PANTHER" id="PTHR10859">
    <property type="entry name" value="GLYCOSYL TRANSFERASE"/>
    <property type="match status" value="1"/>
</dbReference>
<dbReference type="CDD" id="cd04179">
    <property type="entry name" value="DPM_DPG-synthase_like"/>
    <property type="match status" value="1"/>
</dbReference>
<reference evidence="2 3" key="1">
    <citation type="submission" date="2017-10" db="EMBL/GenBank/DDBJ databases">
        <title>Two draft genome sequences of Pusillimonas sp. strains isolated from a nitrate- and radionuclide-contaminated groundwater in Russia.</title>
        <authorList>
            <person name="Grouzdev D.S."/>
            <person name="Tourova T.P."/>
            <person name="Goeva M.A."/>
            <person name="Babich T.L."/>
            <person name="Sokolova D.S."/>
            <person name="Abdullin R."/>
            <person name="Poltaraus A.B."/>
            <person name="Toshchakov S.V."/>
            <person name="Nazina T.N."/>
        </authorList>
    </citation>
    <scope>NUCLEOTIDE SEQUENCE [LARGE SCALE GENOMIC DNA]</scope>
    <source>
        <strain evidence="2 3">JR1/69-2-13</strain>
    </source>
</reference>
<organism evidence="2 3">
    <name type="scientific">Pollutimonas nitritireducens</name>
    <dbReference type="NCBI Taxonomy" id="2045209"/>
    <lineage>
        <taxon>Bacteria</taxon>
        <taxon>Pseudomonadati</taxon>
        <taxon>Pseudomonadota</taxon>
        <taxon>Betaproteobacteria</taxon>
        <taxon>Burkholderiales</taxon>
        <taxon>Alcaligenaceae</taxon>
        <taxon>Pollutimonas</taxon>
    </lineage>
</organism>
<evidence type="ECO:0000313" key="3">
    <source>
        <dbReference type="Proteomes" id="UP000234328"/>
    </source>
</evidence>
<dbReference type="GO" id="GO:0006487">
    <property type="term" value="P:protein N-linked glycosylation"/>
    <property type="evidence" value="ECO:0007669"/>
    <property type="project" value="TreeGrafter"/>
</dbReference>
<comment type="caution">
    <text evidence="2">The sequence shown here is derived from an EMBL/GenBank/DDBJ whole genome shotgun (WGS) entry which is preliminary data.</text>
</comment>
<sequence length="251" mass="28250">MSYRACAVIPVYNHGKTIASVVARLHDHGLSCILVDDGSEPECARVLENLAQSDPAAIVLIRRQRNGGKGAAVDDGMHRAQALGYTHVLQIDADGQHALGDVPAFLAASRDHPQSVICGAPIYGADMPRSRYYGRWLTHVWVWINTLSFEIRDAMCGFRLYPLASVIPVLEQHSTGQRMDFDIGVLVHLHWRRIPMRWIATRVNYPRDGVSHFKLWRDNVLISRMHAMLFLGMLVRAPALLSRRLSRKRVS</sequence>
<dbReference type="Proteomes" id="UP000234328">
    <property type="component" value="Unassembled WGS sequence"/>
</dbReference>
<accession>A0A2N4UEI1</accession>
<dbReference type="EMBL" id="PDNV01000008">
    <property type="protein sequence ID" value="PLC53419.1"/>
    <property type="molecule type" value="Genomic_DNA"/>
</dbReference>
<dbReference type="InterPro" id="IPR029044">
    <property type="entry name" value="Nucleotide-diphossugar_trans"/>
</dbReference>
<dbReference type="AlphaFoldDB" id="A0A2N4UEI1"/>
<dbReference type="SUPFAM" id="SSF53448">
    <property type="entry name" value="Nucleotide-diphospho-sugar transferases"/>
    <property type="match status" value="1"/>
</dbReference>
<keyword evidence="2" id="KW-0808">Transferase</keyword>
<feature type="domain" description="Glycosyltransferase 2-like" evidence="1">
    <location>
        <begin position="7"/>
        <end position="143"/>
    </location>
</feature>
<proteinExistence type="predicted"/>
<dbReference type="GO" id="GO:0016740">
    <property type="term" value="F:transferase activity"/>
    <property type="evidence" value="ECO:0007669"/>
    <property type="project" value="UniProtKB-KW"/>
</dbReference>